<keyword evidence="9" id="KW-1185">Reference proteome</keyword>
<name>A0ABN6FH93_SINCY</name>
<organism evidence="8 9">
    <name type="scientific">Sinomonas cyclohexanicum</name>
    <name type="common">Corynebacterium cyclohexanicum</name>
    <dbReference type="NCBI Taxonomy" id="322009"/>
    <lineage>
        <taxon>Bacteria</taxon>
        <taxon>Bacillati</taxon>
        <taxon>Actinomycetota</taxon>
        <taxon>Actinomycetes</taxon>
        <taxon>Micrococcales</taxon>
        <taxon>Micrococcaceae</taxon>
        <taxon>Sinomonas</taxon>
    </lineage>
</organism>
<evidence type="ECO:0000259" key="7">
    <source>
        <dbReference type="PROSITE" id="PS51093"/>
    </source>
</evidence>
<evidence type="ECO:0000313" key="8">
    <source>
        <dbReference type="EMBL" id="BCT75203.1"/>
    </source>
</evidence>
<dbReference type="PROSITE" id="PS51093">
    <property type="entry name" value="PTS_EIIA_TYPE_1"/>
    <property type="match status" value="1"/>
</dbReference>
<evidence type="ECO:0000256" key="5">
    <source>
        <dbReference type="ARBA" id="ARBA00022683"/>
    </source>
</evidence>
<evidence type="ECO:0000256" key="6">
    <source>
        <dbReference type="ARBA" id="ARBA00022777"/>
    </source>
</evidence>
<evidence type="ECO:0000256" key="1">
    <source>
        <dbReference type="ARBA" id="ARBA00004496"/>
    </source>
</evidence>
<evidence type="ECO:0000313" key="9">
    <source>
        <dbReference type="Proteomes" id="UP001319861"/>
    </source>
</evidence>
<dbReference type="NCBIfam" id="TIGR00830">
    <property type="entry name" value="PTBA"/>
    <property type="match status" value="1"/>
</dbReference>
<reference evidence="8 9" key="1">
    <citation type="journal article" date="2021" name="J. Biosci. Bioeng.">
        <title>Identification and characterization of a chc gene cluster responsible for the aromatization pathway of cyclohexanecarboxylate degradation in Sinomonas cyclohexanicum ATCC 51369.</title>
        <authorList>
            <person name="Yamamoto T."/>
            <person name="Hasegawa Y."/>
            <person name="Lau P.C.K."/>
            <person name="Iwaki H."/>
        </authorList>
    </citation>
    <scope>NUCLEOTIDE SEQUENCE [LARGE SCALE GENOMIC DNA]</scope>
    <source>
        <strain evidence="8 9">ATCC 51369</strain>
    </source>
</reference>
<dbReference type="Pfam" id="PF00358">
    <property type="entry name" value="PTS_EIIA_1"/>
    <property type="match status" value="1"/>
</dbReference>
<sequence length="154" mass="15250">MAPRLVVRAPLAGRTVLLADVPDPVFSAQMVGSGAAVEPDAGAAFDVVAPVAGKIVKLLPHAFIVVDGAGRGVLTHVGIDTVKLEGEGFELLAAKGDTVDAGTPVMRVDPAAAVAAGYSLVSPVVVLDTKPDTATVLSEGAVAAGAELFSVNGA</sequence>
<dbReference type="PANTHER" id="PTHR45008">
    <property type="entry name" value="PTS SYSTEM GLUCOSE-SPECIFIC EIIA COMPONENT"/>
    <property type="match status" value="1"/>
</dbReference>
<evidence type="ECO:0000256" key="2">
    <source>
        <dbReference type="ARBA" id="ARBA00022448"/>
    </source>
</evidence>
<keyword evidence="4" id="KW-0808">Transferase</keyword>
<dbReference type="InterPro" id="IPR011055">
    <property type="entry name" value="Dup_hybrid_motif"/>
</dbReference>
<keyword evidence="3 8" id="KW-0762">Sugar transport</keyword>
<proteinExistence type="predicted"/>
<protein>
    <submittedName>
        <fullName evidence="8">PTS glucose transporter subunit IIA</fullName>
    </submittedName>
</protein>
<keyword evidence="6" id="KW-0418">Kinase</keyword>
<dbReference type="RefSeq" id="WP_229231968.1">
    <property type="nucleotide sequence ID" value="NZ_AP024525.1"/>
</dbReference>
<dbReference type="SUPFAM" id="SSF51261">
    <property type="entry name" value="Duplicated hybrid motif"/>
    <property type="match status" value="1"/>
</dbReference>
<comment type="subcellular location">
    <subcellularLocation>
        <location evidence="1">Cytoplasm</location>
    </subcellularLocation>
</comment>
<dbReference type="PANTHER" id="PTHR45008:SF1">
    <property type="entry name" value="PTS SYSTEM GLUCOSE-SPECIFIC EIIA COMPONENT"/>
    <property type="match status" value="1"/>
</dbReference>
<evidence type="ECO:0000256" key="3">
    <source>
        <dbReference type="ARBA" id="ARBA00022597"/>
    </source>
</evidence>
<dbReference type="InterPro" id="IPR001127">
    <property type="entry name" value="PTS_EIIA_1_perm"/>
</dbReference>
<keyword evidence="2" id="KW-0813">Transport</keyword>
<dbReference type="Proteomes" id="UP001319861">
    <property type="component" value="Chromosome"/>
</dbReference>
<gene>
    <name evidence="8" type="ORF">SCMU_10450</name>
</gene>
<accession>A0ABN6FH93</accession>
<dbReference type="EMBL" id="AP024525">
    <property type="protein sequence ID" value="BCT75203.1"/>
    <property type="molecule type" value="Genomic_DNA"/>
</dbReference>
<evidence type="ECO:0000256" key="4">
    <source>
        <dbReference type="ARBA" id="ARBA00022679"/>
    </source>
</evidence>
<dbReference type="Gene3D" id="2.70.70.10">
    <property type="entry name" value="Glucose Permease (Domain IIA)"/>
    <property type="match status" value="1"/>
</dbReference>
<keyword evidence="5" id="KW-0598">Phosphotransferase system</keyword>
<feature type="domain" description="PTS EIIA type-1" evidence="7">
    <location>
        <begin position="23"/>
        <end position="128"/>
    </location>
</feature>
<dbReference type="InterPro" id="IPR050890">
    <property type="entry name" value="PTS_EIIA_component"/>
</dbReference>